<evidence type="ECO:0000313" key="1">
    <source>
        <dbReference type="EMBL" id="KAJ4490876.1"/>
    </source>
</evidence>
<comment type="caution">
    <text evidence="1">The sequence shown here is derived from an EMBL/GenBank/DDBJ whole genome shotgun (WGS) entry which is preliminary data.</text>
</comment>
<gene>
    <name evidence="1" type="ORF">J3R30DRAFT_146980</name>
</gene>
<protein>
    <submittedName>
        <fullName evidence="1">Uncharacterized protein</fullName>
    </submittedName>
</protein>
<sequence>MRLLPSTSFHRLCPVFAVLLVIALLSVTIVASPLAAANGKLARRDRETYSVYVALFDTTKQAYVENPTSPENLNKNQQLRVFMRNEHITLGFRFVESDRAIDTADPPKPFGGSVLYITNYILYTAEEFLILRSRAKLEDWVREICQEEHFKIENDMNFVSAHLRYVSLNTIKGNQGWLTFKKNLLTVRAHEPL</sequence>
<dbReference type="EMBL" id="JAOTPV010000001">
    <property type="protein sequence ID" value="KAJ4490876.1"/>
    <property type="molecule type" value="Genomic_DNA"/>
</dbReference>
<evidence type="ECO:0000313" key="2">
    <source>
        <dbReference type="Proteomes" id="UP001150266"/>
    </source>
</evidence>
<proteinExistence type="predicted"/>
<name>A0A9W9AWI1_9AGAR</name>
<dbReference type="AlphaFoldDB" id="A0A9W9AWI1"/>
<organism evidence="1 2">
    <name type="scientific">Lentinula aciculospora</name>
    <dbReference type="NCBI Taxonomy" id="153920"/>
    <lineage>
        <taxon>Eukaryota</taxon>
        <taxon>Fungi</taxon>
        <taxon>Dikarya</taxon>
        <taxon>Basidiomycota</taxon>
        <taxon>Agaricomycotina</taxon>
        <taxon>Agaricomycetes</taxon>
        <taxon>Agaricomycetidae</taxon>
        <taxon>Agaricales</taxon>
        <taxon>Marasmiineae</taxon>
        <taxon>Omphalotaceae</taxon>
        <taxon>Lentinula</taxon>
    </lineage>
</organism>
<dbReference type="Proteomes" id="UP001150266">
    <property type="component" value="Unassembled WGS sequence"/>
</dbReference>
<keyword evidence="2" id="KW-1185">Reference proteome</keyword>
<accession>A0A9W9AWI1</accession>
<reference evidence="1" key="1">
    <citation type="submission" date="2022-08" db="EMBL/GenBank/DDBJ databases">
        <title>A Global Phylogenomic Analysis of the Shiitake Genus Lentinula.</title>
        <authorList>
            <consortium name="DOE Joint Genome Institute"/>
            <person name="Sierra-Patev S."/>
            <person name="Min B."/>
            <person name="Naranjo-Ortiz M."/>
            <person name="Looney B."/>
            <person name="Konkel Z."/>
            <person name="Slot J.C."/>
            <person name="Sakamoto Y."/>
            <person name="Steenwyk J.L."/>
            <person name="Rokas A."/>
            <person name="Carro J."/>
            <person name="Camarero S."/>
            <person name="Ferreira P."/>
            <person name="Molpeceres G."/>
            <person name="Ruiz-Duenas F.J."/>
            <person name="Serrano A."/>
            <person name="Henrissat B."/>
            <person name="Drula E."/>
            <person name="Hughes K.W."/>
            <person name="Mata J.L."/>
            <person name="Ishikawa N.K."/>
            <person name="Vargas-Isla R."/>
            <person name="Ushijima S."/>
            <person name="Smith C.A."/>
            <person name="Ahrendt S."/>
            <person name="Andreopoulos W."/>
            <person name="He G."/>
            <person name="Labutti K."/>
            <person name="Lipzen A."/>
            <person name="Ng V."/>
            <person name="Riley R."/>
            <person name="Sandor L."/>
            <person name="Barry K."/>
            <person name="Martinez A.T."/>
            <person name="Xiao Y."/>
            <person name="Gibbons J.G."/>
            <person name="Terashima K."/>
            <person name="Grigoriev I.V."/>
            <person name="Hibbett D.S."/>
        </authorList>
    </citation>
    <scope>NUCLEOTIDE SEQUENCE</scope>
    <source>
        <strain evidence="1">JLM2183</strain>
    </source>
</reference>